<evidence type="ECO:0000256" key="1">
    <source>
        <dbReference type="ARBA" id="ARBA00000885"/>
    </source>
</evidence>
<keyword evidence="5 6" id="KW-0833">Ubl conjugation pathway</keyword>
<dbReference type="AlphaFoldDB" id="A0A5J4U643"/>
<evidence type="ECO:0000256" key="3">
    <source>
        <dbReference type="ARBA" id="ARBA00012485"/>
    </source>
</evidence>
<name>A0A5J4U643_9EUKA</name>
<dbReference type="EC" id="2.3.2.26" evidence="3"/>
<dbReference type="GO" id="GO:0000209">
    <property type="term" value="P:protein polyubiquitination"/>
    <property type="evidence" value="ECO:0007669"/>
    <property type="project" value="TreeGrafter"/>
</dbReference>
<dbReference type="PROSITE" id="PS50237">
    <property type="entry name" value="HECT"/>
    <property type="match status" value="1"/>
</dbReference>
<evidence type="ECO:0000259" key="7">
    <source>
        <dbReference type="PROSITE" id="PS50237"/>
    </source>
</evidence>
<dbReference type="PANTHER" id="PTHR11254">
    <property type="entry name" value="HECT DOMAIN UBIQUITIN-PROTEIN LIGASE"/>
    <property type="match status" value="1"/>
</dbReference>
<dbReference type="GO" id="GO:0005737">
    <property type="term" value="C:cytoplasm"/>
    <property type="evidence" value="ECO:0007669"/>
    <property type="project" value="TreeGrafter"/>
</dbReference>
<sequence>MVTNMTDEDRAKLLQFVTGTTRLPSGGFQRLIGSAGMRKFTICKAQRPLEYLPYSHTCFNQIDMPEYPTFEVLQERFNTALREGSKGFYDR</sequence>
<feature type="active site" description="Glycyl thioester intermediate" evidence="6">
    <location>
        <position position="58"/>
    </location>
</feature>
<evidence type="ECO:0000313" key="9">
    <source>
        <dbReference type="Proteomes" id="UP000324800"/>
    </source>
</evidence>
<dbReference type="Proteomes" id="UP000324800">
    <property type="component" value="Unassembled WGS sequence"/>
</dbReference>
<comment type="catalytic activity">
    <reaction evidence="1">
        <text>S-ubiquitinyl-[E2 ubiquitin-conjugating enzyme]-L-cysteine + [acceptor protein]-L-lysine = [E2 ubiquitin-conjugating enzyme]-L-cysteine + N(6)-ubiquitinyl-[acceptor protein]-L-lysine.</text>
        <dbReference type="EC" id="2.3.2.26"/>
    </reaction>
</comment>
<dbReference type="GO" id="GO:0006511">
    <property type="term" value="P:ubiquitin-dependent protein catabolic process"/>
    <property type="evidence" value="ECO:0007669"/>
    <property type="project" value="TreeGrafter"/>
</dbReference>
<reference evidence="8 9" key="1">
    <citation type="submission" date="2019-03" db="EMBL/GenBank/DDBJ databases">
        <title>Single cell metagenomics reveals metabolic interactions within the superorganism composed of flagellate Streblomastix strix and complex community of Bacteroidetes bacteria on its surface.</title>
        <authorList>
            <person name="Treitli S.C."/>
            <person name="Kolisko M."/>
            <person name="Husnik F."/>
            <person name="Keeling P."/>
            <person name="Hampl V."/>
        </authorList>
    </citation>
    <scope>NUCLEOTIDE SEQUENCE [LARGE SCALE GENOMIC DNA]</scope>
    <source>
        <strain evidence="8">ST1C</strain>
    </source>
</reference>
<organism evidence="8 9">
    <name type="scientific">Streblomastix strix</name>
    <dbReference type="NCBI Taxonomy" id="222440"/>
    <lineage>
        <taxon>Eukaryota</taxon>
        <taxon>Metamonada</taxon>
        <taxon>Preaxostyla</taxon>
        <taxon>Oxymonadida</taxon>
        <taxon>Streblomastigidae</taxon>
        <taxon>Streblomastix</taxon>
    </lineage>
</organism>
<dbReference type="Gene3D" id="3.30.2410.10">
    <property type="entry name" value="Hect, E3 ligase catalytic domain"/>
    <property type="match status" value="1"/>
</dbReference>
<evidence type="ECO:0000256" key="4">
    <source>
        <dbReference type="ARBA" id="ARBA00022679"/>
    </source>
</evidence>
<comment type="pathway">
    <text evidence="2">Protein modification; protein ubiquitination.</text>
</comment>
<evidence type="ECO:0000256" key="5">
    <source>
        <dbReference type="ARBA" id="ARBA00022786"/>
    </source>
</evidence>
<protein>
    <recommendedName>
        <fullName evidence="3">HECT-type E3 ubiquitin transferase</fullName>
        <ecNumber evidence="3">2.3.2.26</ecNumber>
    </recommendedName>
</protein>
<evidence type="ECO:0000256" key="6">
    <source>
        <dbReference type="PROSITE-ProRule" id="PRU00104"/>
    </source>
</evidence>
<dbReference type="GO" id="GO:0061630">
    <property type="term" value="F:ubiquitin protein ligase activity"/>
    <property type="evidence" value="ECO:0007669"/>
    <property type="project" value="UniProtKB-EC"/>
</dbReference>
<gene>
    <name evidence="8" type="ORF">EZS28_039051</name>
</gene>
<dbReference type="OrthoDB" id="8068875at2759"/>
<comment type="caution">
    <text evidence="8">The sequence shown here is derived from an EMBL/GenBank/DDBJ whole genome shotgun (WGS) entry which is preliminary data.</text>
</comment>
<keyword evidence="4" id="KW-0808">Transferase</keyword>
<dbReference type="SUPFAM" id="SSF56204">
    <property type="entry name" value="Hect, E3 ligase catalytic domain"/>
    <property type="match status" value="1"/>
</dbReference>
<dbReference type="InterPro" id="IPR000569">
    <property type="entry name" value="HECT_dom"/>
</dbReference>
<dbReference type="InterPro" id="IPR050409">
    <property type="entry name" value="E3_ubiq-protein_ligase"/>
</dbReference>
<feature type="domain" description="HECT" evidence="7">
    <location>
        <begin position="1"/>
        <end position="88"/>
    </location>
</feature>
<dbReference type="InterPro" id="IPR035983">
    <property type="entry name" value="Hect_E3_ubiquitin_ligase"/>
</dbReference>
<proteinExistence type="predicted"/>
<dbReference type="EMBL" id="SNRW01020471">
    <property type="protein sequence ID" value="KAA6365422.1"/>
    <property type="molecule type" value="Genomic_DNA"/>
</dbReference>
<evidence type="ECO:0000313" key="8">
    <source>
        <dbReference type="EMBL" id="KAA6365422.1"/>
    </source>
</evidence>
<dbReference type="Pfam" id="PF00632">
    <property type="entry name" value="HECT"/>
    <property type="match status" value="1"/>
</dbReference>
<dbReference type="PANTHER" id="PTHR11254:SF67">
    <property type="entry name" value="E3 UBIQUITIN-PROTEIN LIGASE HUWE1"/>
    <property type="match status" value="1"/>
</dbReference>
<accession>A0A5J4U643</accession>
<evidence type="ECO:0000256" key="2">
    <source>
        <dbReference type="ARBA" id="ARBA00004906"/>
    </source>
</evidence>